<evidence type="ECO:0000313" key="3">
    <source>
        <dbReference type="Proteomes" id="UP000572072"/>
    </source>
</evidence>
<dbReference type="InterPro" id="IPR001173">
    <property type="entry name" value="Glyco_trans_2-like"/>
</dbReference>
<reference evidence="2 3" key="1">
    <citation type="submission" date="2019-08" db="EMBL/GenBank/DDBJ databases">
        <title>Draft genome sequencing and comparative genomics of hatchery-associated Vibrios.</title>
        <authorList>
            <person name="Kehlet-Delgado H."/>
            <person name="Mueller R.S."/>
        </authorList>
    </citation>
    <scope>NUCLEOTIDE SEQUENCE [LARGE SCALE GENOMIC DNA]</scope>
    <source>
        <strain evidence="2 3">00-78-3</strain>
    </source>
</reference>
<accession>A0A7Y3Z5A9</accession>
<dbReference type="InterPro" id="IPR029044">
    <property type="entry name" value="Nucleotide-diphossugar_trans"/>
</dbReference>
<organism evidence="2 3">
    <name type="scientific">Vibrio rotiferianus</name>
    <dbReference type="NCBI Taxonomy" id="190895"/>
    <lineage>
        <taxon>Bacteria</taxon>
        <taxon>Pseudomonadati</taxon>
        <taxon>Pseudomonadota</taxon>
        <taxon>Gammaproteobacteria</taxon>
        <taxon>Vibrionales</taxon>
        <taxon>Vibrionaceae</taxon>
        <taxon>Vibrio</taxon>
    </lineage>
</organism>
<keyword evidence="2" id="KW-0808">Transferase</keyword>
<sequence>MLNVFQVQPCIDIVLATYNGAVYLKEQIESIQNNQAYSSLVKSFIIIDDGSSDATEAIVVDYASSDSLIKWVPSSGKSLGPSGNFCRGIELTSAPLVMLCDQDDVWFEDKIVTSYESIKSYIGSAVPALAYSEMHIVDSRCQLIADSYFKFKNIPHSWPSDWGNLLQQNTVSGCTSIFNRALIDKSLPIPSDAYMHDWWLALVAKQFGVLIFIEKPLIAYRQHQFNTIGAKKRSLRGIGKQFQRFEQSVHDVVKQAAAFLRIYGKEMDELEAKKELEQLRAISELPRSSLMKKISLYQNGMLGRSHALGTVLLMIVVLLKL</sequence>
<name>A0A7Y3Z5A9_9VIBR</name>
<dbReference type="AlphaFoldDB" id="A0A7Y3Z5A9"/>
<dbReference type="Pfam" id="PF00535">
    <property type="entry name" value="Glycos_transf_2"/>
    <property type="match status" value="1"/>
</dbReference>
<dbReference type="Gene3D" id="3.90.550.10">
    <property type="entry name" value="Spore Coat Polysaccharide Biosynthesis Protein SpsA, Chain A"/>
    <property type="match status" value="1"/>
</dbReference>
<dbReference type="GO" id="GO:0016758">
    <property type="term" value="F:hexosyltransferase activity"/>
    <property type="evidence" value="ECO:0007669"/>
    <property type="project" value="UniProtKB-ARBA"/>
</dbReference>
<dbReference type="RefSeq" id="WP_171356796.1">
    <property type="nucleotide sequence ID" value="NZ_JBEWWM010000011.1"/>
</dbReference>
<feature type="domain" description="Glycosyltransferase 2-like" evidence="1">
    <location>
        <begin position="13"/>
        <end position="115"/>
    </location>
</feature>
<evidence type="ECO:0000313" key="2">
    <source>
        <dbReference type="EMBL" id="NOH46628.1"/>
    </source>
</evidence>
<dbReference type="CDD" id="cd04196">
    <property type="entry name" value="GT_2_like_d"/>
    <property type="match status" value="1"/>
</dbReference>
<dbReference type="EMBL" id="VTYN01000001">
    <property type="protein sequence ID" value="NOH46628.1"/>
    <property type="molecule type" value="Genomic_DNA"/>
</dbReference>
<dbReference type="PANTHER" id="PTHR22916">
    <property type="entry name" value="GLYCOSYLTRANSFERASE"/>
    <property type="match status" value="1"/>
</dbReference>
<protein>
    <submittedName>
        <fullName evidence="2">Glycosyltransferase family 2 protein</fullName>
    </submittedName>
</protein>
<proteinExistence type="predicted"/>
<gene>
    <name evidence="2" type="ORF">F0262_00930</name>
</gene>
<comment type="caution">
    <text evidence="2">The sequence shown here is derived from an EMBL/GenBank/DDBJ whole genome shotgun (WGS) entry which is preliminary data.</text>
</comment>
<dbReference type="SUPFAM" id="SSF53448">
    <property type="entry name" value="Nucleotide-diphospho-sugar transferases"/>
    <property type="match status" value="1"/>
</dbReference>
<evidence type="ECO:0000259" key="1">
    <source>
        <dbReference type="Pfam" id="PF00535"/>
    </source>
</evidence>
<dbReference type="PANTHER" id="PTHR22916:SF3">
    <property type="entry name" value="UDP-GLCNAC:BETAGAL BETA-1,3-N-ACETYLGLUCOSAMINYLTRANSFERASE-LIKE PROTEIN 1"/>
    <property type="match status" value="1"/>
</dbReference>
<dbReference type="Proteomes" id="UP000572072">
    <property type="component" value="Unassembled WGS sequence"/>
</dbReference>